<keyword evidence="2" id="KW-1185">Reference proteome</keyword>
<evidence type="ECO:0000313" key="1">
    <source>
        <dbReference type="EMBL" id="EOQ36299.1"/>
    </source>
</evidence>
<protein>
    <submittedName>
        <fullName evidence="1">Uncharacterized protein</fullName>
    </submittedName>
</protein>
<comment type="caution">
    <text evidence="1">The sequence shown here is derived from an EMBL/GenBank/DDBJ whole genome shotgun (WGS) entry which is preliminary data.</text>
</comment>
<dbReference type="HOGENOM" id="CLU_2491993_0_0_9"/>
<proteinExistence type="predicted"/>
<dbReference type="Proteomes" id="UP000013981">
    <property type="component" value="Unassembled WGS sequence"/>
</dbReference>
<reference evidence="1 2" key="1">
    <citation type="submission" date="2013-01" db="EMBL/GenBank/DDBJ databases">
        <title>The Genome Sequence of Butyricicoccus pullicaecorum 1.2.</title>
        <authorList>
            <consortium name="The Broad Institute Genome Sequencing Platform"/>
            <person name="Earl A."/>
            <person name="Ward D."/>
            <person name="Feldgarden M."/>
            <person name="Gevers D."/>
            <person name="Van Immerseel F."/>
            <person name="Eeckhaut V."/>
            <person name="Walker B."/>
            <person name="Young S.K."/>
            <person name="Zeng Q."/>
            <person name="Gargeya S."/>
            <person name="Fitzgerald M."/>
            <person name="Haas B."/>
            <person name="Abouelleil A."/>
            <person name="Alvarado L."/>
            <person name="Arachchi H.M."/>
            <person name="Berlin A.M."/>
            <person name="Chapman S.B."/>
            <person name="Dewar J."/>
            <person name="Goldberg J."/>
            <person name="Griggs A."/>
            <person name="Gujja S."/>
            <person name="Hansen M."/>
            <person name="Howarth C."/>
            <person name="Imamovic A."/>
            <person name="Larimer J."/>
            <person name="McCowan C."/>
            <person name="Murphy C."/>
            <person name="Neiman D."/>
            <person name="Pearson M."/>
            <person name="Priest M."/>
            <person name="Roberts A."/>
            <person name="Saif S."/>
            <person name="Shea T."/>
            <person name="Sisk P."/>
            <person name="Sykes S."/>
            <person name="Wortman J."/>
            <person name="Nusbaum C."/>
            <person name="Birren B."/>
        </authorList>
    </citation>
    <scope>NUCLEOTIDE SEQUENCE [LARGE SCALE GENOMIC DNA]</scope>
    <source>
        <strain evidence="1 2">1.2</strain>
    </source>
</reference>
<organism evidence="1 2">
    <name type="scientific">Butyricicoccus pullicaecorum 1.2</name>
    <dbReference type="NCBI Taxonomy" id="1203606"/>
    <lineage>
        <taxon>Bacteria</taxon>
        <taxon>Bacillati</taxon>
        <taxon>Bacillota</taxon>
        <taxon>Clostridia</taxon>
        <taxon>Eubacteriales</taxon>
        <taxon>Butyricicoccaceae</taxon>
        <taxon>Butyricicoccus</taxon>
    </lineage>
</organism>
<evidence type="ECO:0000313" key="2">
    <source>
        <dbReference type="Proteomes" id="UP000013981"/>
    </source>
</evidence>
<sequence>MCARNCERAQIVKTLSICEFYRVLLRKNVEFLGRTGFEERGRTILHKLIGKVEKVYKNFGIFLHLRIVAGCVIVRVRNPMTQLKGL</sequence>
<dbReference type="AlphaFoldDB" id="R8VV01"/>
<gene>
    <name evidence="1" type="ORF">HMPREF1526_02333</name>
</gene>
<accession>R8VV01</accession>
<dbReference type="EMBL" id="AQOB01000008">
    <property type="protein sequence ID" value="EOQ36299.1"/>
    <property type="molecule type" value="Genomic_DNA"/>
</dbReference>
<name>R8VV01_9FIRM</name>